<reference evidence="4" key="1">
    <citation type="submission" date="2022-11" db="UniProtKB">
        <authorList>
            <consortium name="WormBaseParasite"/>
        </authorList>
    </citation>
    <scope>IDENTIFICATION</scope>
</reference>
<evidence type="ECO:0000256" key="2">
    <source>
        <dbReference type="SAM" id="SignalP"/>
    </source>
</evidence>
<keyword evidence="2" id="KW-0732">Signal</keyword>
<sequence>MRFCVLVLVIFVLFMAISGAECGCFGSKRAHTTAGSGQSTQRQQGTQLIPMPLPVPVPAGLSSSNKTAESPGPHSLPNPLKGKGKKRRIDFMNGDAFSII</sequence>
<protein>
    <submittedName>
        <fullName evidence="4">Secreted protein</fullName>
    </submittedName>
</protein>
<dbReference type="WBParaSite" id="Gr19_v10_g3756.t1">
    <property type="protein sequence ID" value="Gr19_v10_g3756.t1"/>
    <property type="gene ID" value="Gr19_v10_g3756"/>
</dbReference>
<proteinExistence type="predicted"/>
<dbReference type="Proteomes" id="UP000887572">
    <property type="component" value="Unplaced"/>
</dbReference>
<feature type="chain" id="PRO_5037225932" evidence="2">
    <location>
        <begin position="23"/>
        <end position="100"/>
    </location>
</feature>
<evidence type="ECO:0000256" key="1">
    <source>
        <dbReference type="SAM" id="MobiDB-lite"/>
    </source>
</evidence>
<feature type="region of interest" description="Disordered" evidence="1">
    <location>
        <begin position="30"/>
        <end position="86"/>
    </location>
</feature>
<feature type="compositionally biased region" description="Low complexity" evidence="1">
    <location>
        <begin position="32"/>
        <end position="47"/>
    </location>
</feature>
<name>A0A914HRD3_GLORO</name>
<feature type="signal peptide" evidence="2">
    <location>
        <begin position="1"/>
        <end position="22"/>
    </location>
</feature>
<keyword evidence="3" id="KW-1185">Reference proteome</keyword>
<dbReference type="AlphaFoldDB" id="A0A914HRD3"/>
<organism evidence="3 4">
    <name type="scientific">Globodera rostochiensis</name>
    <name type="common">Golden nematode worm</name>
    <name type="synonym">Heterodera rostochiensis</name>
    <dbReference type="NCBI Taxonomy" id="31243"/>
    <lineage>
        <taxon>Eukaryota</taxon>
        <taxon>Metazoa</taxon>
        <taxon>Ecdysozoa</taxon>
        <taxon>Nematoda</taxon>
        <taxon>Chromadorea</taxon>
        <taxon>Rhabditida</taxon>
        <taxon>Tylenchina</taxon>
        <taxon>Tylenchomorpha</taxon>
        <taxon>Tylenchoidea</taxon>
        <taxon>Heteroderidae</taxon>
        <taxon>Heteroderinae</taxon>
        <taxon>Globodera</taxon>
    </lineage>
</organism>
<evidence type="ECO:0000313" key="4">
    <source>
        <dbReference type="WBParaSite" id="Gr19_v10_g3756.t1"/>
    </source>
</evidence>
<accession>A0A914HRD3</accession>
<evidence type="ECO:0000313" key="3">
    <source>
        <dbReference type="Proteomes" id="UP000887572"/>
    </source>
</evidence>